<reference evidence="2 3" key="1">
    <citation type="submission" date="2023-01" db="EMBL/GenBank/DDBJ databases">
        <title>Analysis of 21 Apiospora genomes using comparative genomics revels a genus with tremendous synthesis potential of carbohydrate active enzymes and secondary metabolites.</title>
        <authorList>
            <person name="Sorensen T."/>
        </authorList>
    </citation>
    <scope>NUCLEOTIDE SEQUENCE [LARGE SCALE GENOMIC DNA]</scope>
    <source>
        <strain evidence="2 3">CBS 20057</strain>
    </source>
</reference>
<evidence type="ECO:0000313" key="2">
    <source>
        <dbReference type="EMBL" id="KAK7994318.1"/>
    </source>
</evidence>
<comment type="caution">
    <text evidence="2">The sequence shown here is derived from an EMBL/GenBank/DDBJ whole genome shotgun (WGS) entry which is preliminary data.</text>
</comment>
<proteinExistence type="predicted"/>
<accession>A0ABR1R0Y6</accession>
<dbReference type="EMBL" id="JAQQWI010000024">
    <property type="protein sequence ID" value="KAK7994318.1"/>
    <property type="molecule type" value="Genomic_DNA"/>
</dbReference>
<name>A0ABR1R0Y6_9PEZI</name>
<keyword evidence="3" id="KW-1185">Reference proteome</keyword>
<organism evidence="2 3">
    <name type="scientific">Apiospora marii</name>
    <dbReference type="NCBI Taxonomy" id="335849"/>
    <lineage>
        <taxon>Eukaryota</taxon>
        <taxon>Fungi</taxon>
        <taxon>Dikarya</taxon>
        <taxon>Ascomycota</taxon>
        <taxon>Pezizomycotina</taxon>
        <taxon>Sordariomycetes</taxon>
        <taxon>Xylariomycetidae</taxon>
        <taxon>Amphisphaeriales</taxon>
        <taxon>Apiosporaceae</taxon>
        <taxon>Apiospora</taxon>
    </lineage>
</organism>
<dbReference type="Proteomes" id="UP001396898">
    <property type="component" value="Unassembled WGS sequence"/>
</dbReference>
<feature type="region of interest" description="Disordered" evidence="1">
    <location>
        <begin position="124"/>
        <end position="146"/>
    </location>
</feature>
<evidence type="ECO:0000256" key="1">
    <source>
        <dbReference type="SAM" id="MobiDB-lite"/>
    </source>
</evidence>
<gene>
    <name evidence="2" type="ORF">PG991_015906</name>
</gene>
<feature type="region of interest" description="Disordered" evidence="1">
    <location>
        <begin position="1"/>
        <end position="25"/>
    </location>
</feature>
<feature type="compositionally biased region" description="Acidic residues" evidence="1">
    <location>
        <begin position="124"/>
        <end position="137"/>
    </location>
</feature>
<sequence>MPETRGKAKAKPNPPAAPLTSGNLHYVQKSKGKRMRRAKAVMEKVLSNTPAFTSLAADKQALARTEIIDLINENIDDFMDHTPPRSVYPPEQAVLNAVDSVFHYNEDVFGIRWTNNLFKIRDVADDDGDDAEGTVDDNGDKSKSSK</sequence>
<protein>
    <submittedName>
        <fullName evidence="2">Uncharacterized protein</fullName>
    </submittedName>
</protein>
<evidence type="ECO:0000313" key="3">
    <source>
        <dbReference type="Proteomes" id="UP001396898"/>
    </source>
</evidence>